<comment type="cofactor">
    <cofactor evidence="1">
        <name>Mn(2+)</name>
        <dbReference type="ChEBI" id="CHEBI:29035"/>
    </cofactor>
</comment>
<evidence type="ECO:0000259" key="4">
    <source>
        <dbReference type="Pfam" id="PF01397"/>
    </source>
</evidence>
<dbReference type="InterPro" id="IPR036965">
    <property type="entry name" value="Terpene_synth_N_sf"/>
</dbReference>
<dbReference type="PANTHER" id="PTHR31225:SF92">
    <property type="entry name" value="OS04G0345400 PROTEIN"/>
    <property type="match status" value="1"/>
</dbReference>
<dbReference type="GeneID" id="102701533"/>
<dbReference type="OrthoDB" id="1877784at2759"/>
<feature type="domain" description="Terpene synthase N-terminal" evidence="4">
    <location>
        <begin position="15"/>
        <end position="184"/>
    </location>
</feature>
<dbReference type="InterPro" id="IPR044814">
    <property type="entry name" value="Terpene_cyclase_plant_C1"/>
</dbReference>
<dbReference type="SFLD" id="SFLDS00005">
    <property type="entry name" value="Isoprenoid_Synthase_Type_I"/>
    <property type="match status" value="1"/>
</dbReference>
<reference evidence="6" key="2">
    <citation type="submission" date="2013-04" db="UniProtKB">
        <authorList>
            <consortium name="EnsemblPlants"/>
        </authorList>
    </citation>
    <scope>IDENTIFICATION</scope>
</reference>
<dbReference type="Pfam" id="PF01397">
    <property type="entry name" value="Terpene_synth"/>
    <property type="match status" value="1"/>
</dbReference>
<keyword evidence="7" id="KW-1185">Reference proteome</keyword>
<dbReference type="InterPro" id="IPR008930">
    <property type="entry name" value="Terpenoid_cyclase/PrenylTrfase"/>
</dbReference>
<organism evidence="6">
    <name type="scientific">Oryza brachyantha</name>
    <name type="common">malo sina</name>
    <dbReference type="NCBI Taxonomy" id="4533"/>
    <lineage>
        <taxon>Eukaryota</taxon>
        <taxon>Viridiplantae</taxon>
        <taxon>Streptophyta</taxon>
        <taxon>Embryophyta</taxon>
        <taxon>Tracheophyta</taxon>
        <taxon>Spermatophyta</taxon>
        <taxon>Magnoliopsida</taxon>
        <taxon>Liliopsida</taxon>
        <taxon>Poales</taxon>
        <taxon>Poaceae</taxon>
        <taxon>BOP clade</taxon>
        <taxon>Oryzoideae</taxon>
        <taxon>Oryzeae</taxon>
        <taxon>Oryzinae</taxon>
        <taxon>Oryza</taxon>
    </lineage>
</organism>
<dbReference type="Gramene" id="OB04G16240.1">
    <property type="protein sequence ID" value="OB04G16240.1"/>
    <property type="gene ID" value="OB04G16240"/>
</dbReference>
<dbReference type="KEGG" id="obr:102701533"/>
<evidence type="ECO:0000256" key="2">
    <source>
        <dbReference type="ARBA" id="ARBA00001946"/>
    </source>
</evidence>
<dbReference type="Pfam" id="PF03936">
    <property type="entry name" value="Terpene_synth_C"/>
    <property type="match status" value="1"/>
</dbReference>
<dbReference type="RefSeq" id="XP_006652180.2">
    <property type="nucleotide sequence ID" value="XM_006652117.3"/>
</dbReference>
<dbReference type="OMA" id="HIHECEF"/>
<keyword evidence="3" id="KW-0479">Metal-binding</keyword>
<gene>
    <name evidence="6" type="primary">LOC102701533</name>
</gene>
<proteinExistence type="predicted"/>
<dbReference type="SFLD" id="SFLDG01019">
    <property type="entry name" value="Terpene_Cyclase_Like_1_C_Termi"/>
    <property type="match status" value="1"/>
</dbReference>
<dbReference type="AlphaFoldDB" id="J3LWU9"/>
<dbReference type="SUPFAM" id="SSF48576">
    <property type="entry name" value="Terpenoid synthases"/>
    <property type="match status" value="1"/>
</dbReference>
<dbReference type="InterPro" id="IPR034741">
    <property type="entry name" value="Terpene_cyclase-like_1_C"/>
</dbReference>
<feature type="domain" description="Terpene synthase metal-binding" evidence="5">
    <location>
        <begin position="242"/>
        <end position="479"/>
    </location>
</feature>
<evidence type="ECO:0000256" key="3">
    <source>
        <dbReference type="ARBA" id="ARBA00022723"/>
    </source>
</evidence>
<dbReference type="SUPFAM" id="SSF48239">
    <property type="entry name" value="Terpenoid cyclases/Protein prenyltransferases"/>
    <property type="match status" value="1"/>
</dbReference>
<dbReference type="STRING" id="4533.J3LWU9"/>
<dbReference type="HOGENOM" id="CLU_003125_7_0_1"/>
<evidence type="ECO:0000313" key="7">
    <source>
        <dbReference type="Proteomes" id="UP000006038"/>
    </source>
</evidence>
<dbReference type="GO" id="GO:0010333">
    <property type="term" value="F:terpene synthase activity"/>
    <property type="evidence" value="ECO:0007669"/>
    <property type="project" value="InterPro"/>
</dbReference>
<sequence length="537" mass="61718">MGSGMVESNFEPSLWSNYFIDYELKPLQRSEKWMRKRAEKLKEDVLTQLEDCEDMQERMNLVDAIQQLGVDHLFKKEIDNALKDIHTSEFNSSSLHEVALRFRLLREHGLWVSPDVFNKFRGDDGRLSDVIAEDTRGLLSLYNAAHLLIHGEPELEEAISFARHHLQSMSSVDPILAAQVSRSLHTALPRTSKRLGTLQFMSEYEQQEGFNGILLELAKHDFNLLQNLHLKELKYFSGWWRDLYRHVGLNYARDRAVEGYLWSYLAFYESGLQAVTRIFFAKMILLVTMLDDTFDSHATFQECRQLNSAIQSWDVSAVTLLPEYLKRFYTTLLSNFQELEDQATDIDKYRVACTKKELQKLSSYYIQEAEWVHQRHKPPFGDQINLSAMTSVVPLLSVSGTIGMGEALTKEAFEWAASRSAVTMASSKIGRFMNDIAAMKRGRNRGDVASSVECYMNEHKVPVEDAISKIESLVEDNWRTLNQARFDDDTTLLPLVEQAVDVTASMSFFYEDRKDAYTFATALQETIESLFVNPVPI</sequence>
<dbReference type="eggNOG" id="ENOG502QUCN">
    <property type="taxonomic scope" value="Eukaryota"/>
</dbReference>
<dbReference type="Gene3D" id="1.50.10.130">
    <property type="entry name" value="Terpene synthase, N-terminal domain"/>
    <property type="match status" value="1"/>
</dbReference>
<accession>J3LWU9</accession>
<dbReference type="InterPro" id="IPR050148">
    <property type="entry name" value="Terpene_synthase-like"/>
</dbReference>
<dbReference type="Proteomes" id="UP000006038">
    <property type="component" value="Chromosome 4"/>
</dbReference>
<protein>
    <recommendedName>
        <fullName evidence="8">Terpene synthase</fullName>
    </recommendedName>
</protein>
<comment type="cofactor">
    <cofactor evidence="2">
        <name>Mg(2+)</name>
        <dbReference type="ChEBI" id="CHEBI:18420"/>
    </cofactor>
</comment>
<evidence type="ECO:0000259" key="5">
    <source>
        <dbReference type="Pfam" id="PF03936"/>
    </source>
</evidence>
<dbReference type="CDD" id="cd00684">
    <property type="entry name" value="Terpene_cyclase_plant_C1"/>
    <property type="match status" value="1"/>
</dbReference>
<dbReference type="Gene3D" id="1.10.600.10">
    <property type="entry name" value="Farnesyl Diphosphate Synthase"/>
    <property type="match status" value="1"/>
</dbReference>
<dbReference type="InterPro" id="IPR001906">
    <property type="entry name" value="Terpene_synth_N"/>
</dbReference>
<dbReference type="PANTHER" id="PTHR31225">
    <property type="entry name" value="OS04G0344100 PROTEIN-RELATED"/>
    <property type="match status" value="1"/>
</dbReference>
<reference evidence="6" key="1">
    <citation type="journal article" date="2013" name="Nat. Commun.">
        <title>Whole-genome sequencing of Oryza brachyantha reveals mechanisms underlying Oryza genome evolution.</title>
        <authorList>
            <person name="Chen J."/>
            <person name="Huang Q."/>
            <person name="Gao D."/>
            <person name="Wang J."/>
            <person name="Lang Y."/>
            <person name="Liu T."/>
            <person name="Li B."/>
            <person name="Bai Z."/>
            <person name="Luis Goicoechea J."/>
            <person name="Liang C."/>
            <person name="Chen C."/>
            <person name="Zhang W."/>
            <person name="Sun S."/>
            <person name="Liao Y."/>
            <person name="Zhang X."/>
            <person name="Yang L."/>
            <person name="Song C."/>
            <person name="Wang M."/>
            <person name="Shi J."/>
            <person name="Liu G."/>
            <person name="Liu J."/>
            <person name="Zhou H."/>
            <person name="Zhou W."/>
            <person name="Yu Q."/>
            <person name="An N."/>
            <person name="Chen Y."/>
            <person name="Cai Q."/>
            <person name="Wang B."/>
            <person name="Liu B."/>
            <person name="Min J."/>
            <person name="Huang Y."/>
            <person name="Wu H."/>
            <person name="Li Z."/>
            <person name="Zhang Y."/>
            <person name="Yin Y."/>
            <person name="Song W."/>
            <person name="Jiang J."/>
            <person name="Jackson S.A."/>
            <person name="Wing R.A."/>
            <person name="Wang J."/>
            <person name="Chen M."/>
        </authorList>
    </citation>
    <scope>NUCLEOTIDE SEQUENCE [LARGE SCALE GENOMIC DNA]</scope>
    <source>
        <strain evidence="6">cv. IRGC 101232</strain>
    </source>
</reference>
<dbReference type="GO" id="GO:0000287">
    <property type="term" value="F:magnesium ion binding"/>
    <property type="evidence" value="ECO:0007669"/>
    <property type="project" value="InterPro"/>
</dbReference>
<dbReference type="EnsemblPlants" id="OB04G16240.1">
    <property type="protein sequence ID" value="OB04G16240.1"/>
    <property type="gene ID" value="OB04G16240"/>
</dbReference>
<dbReference type="GO" id="GO:0016102">
    <property type="term" value="P:diterpenoid biosynthetic process"/>
    <property type="evidence" value="ECO:0007669"/>
    <property type="project" value="InterPro"/>
</dbReference>
<dbReference type="InterPro" id="IPR008949">
    <property type="entry name" value="Isoprenoid_synthase_dom_sf"/>
</dbReference>
<evidence type="ECO:0008006" key="8">
    <source>
        <dbReference type="Google" id="ProtNLM"/>
    </source>
</evidence>
<dbReference type="InterPro" id="IPR005630">
    <property type="entry name" value="Terpene_synthase_metal-bd"/>
</dbReference>
<evidence type="ECO:0000256" key="1">
    <source>
        <dbReference type="ARBA" id="ARBA00001936"/>
    </source>
</evidence>
<evidence type="ECO:0000313" key="6">
    <source>
        <dbReference type="EnsemblPlants" id="OB04G16240.1"/>
    </source>
</evidence>
<name>J3LWU9_ORYBR</name>